<dbReference type="PIRSF" id="PIRSF500136">
    <property type="entry name" value="UDP_ManNAc_DH"/>
    <property type="match status" value="1"/>
</dbReference>
<dbReference type="PIRSF" id="PIRSF000124">
    <property type="entry name" value="UDPglc_GDPman_dh"/>
    <property type="match status" value="1"/>
</dbReference>
<dbReference type="NCBIfam" id="TIGR03026">
    <property type="entry name" value="NDP-sugDHase"/>
    <property type="match status" value="1"/>
</dbReference>
<dbReference type="PANTHER" id="PTHR43491:SF2">
    <property type="entry name" value="UDP-N-ACETYL-D-MANNOSAMINE DEHYDROGENASE"/>
    <property type="match status" value="1"/>
</dbReference>
<evidence type="ECO:0000256" key="4">
    <source>
        <dbReference type="PIRNR" id="PIRNR000124"/>
    </source>
</evidence>
<evidence type="ECO:0000256" key="3">
    <source>
        <dbReference type="ARBA" id="ARBA00023027"/>
    </source>
</evidence>
<dbReference type="InterPro" id="IPR036220">
    <property type="entry name" value="UDP-Glc/GDP-Man_DH_C_sf"/>
</dbReference>
<dbReference type="GO" id="GO:0051287">
    <property type="term" value="F:NAD binding"/>
    <property type="evidence" value="ECO:0007669"/>
    <property type="project" value="InterPro"/>
</dbReference>
<dbReference type="InterPro" id="IPR008927">
    <property type="entry name" value="6-PGluconate_DH-like_C_sf"/>
</dbReference>
<dbReference type="SMART" id="SM00984">
    <property type="entry name" value="UDPG_MGDP_dh_C"/>
    <property type="match status" value="1"/>
</dbReference>
<proteinExistence type="inferred from homology"/>
<dbReference type="InterPro" id="IPR036291">
    <property type="entry name" value="NAD(P)-bd_dom_sf"/>
</dbReference>
<name>A0A0G0E4Q5_UNCC3</name>
<dbReference type="SUPFAM" id="SSF51735">
    <property type="entry name" value="NAD(P)-binding Rossmann-fold domains"/>
    <property type="match status" value="1"/>
</dbReference>
<comment type="caution">
    <text evidence="6">The sequence shown here is derived from an EMBL/GenBank/DDBJ whole genome shotgun (WGS) entry which is preliminary data.</text>
</comment>
<dbReference type="Pfam" id="PF03720">
    <property type="entry name" value="UDPG_MGDP_dh_C"/>
    <property type="match status" value="1"/>
</dbReference>
<dbReference type="EMBL" id="LBQB01000001">
    <property type="protein sequence ID" value="KKP70325.1"/>
    <property type="molecule type" value="Genomic_DNA"/>
</dbReference>
<evidence type="ECO:0000313" key="7">
    <source>
        <dbReference type="Proteomes" id="UP000034581"/>
    </source>
</evidence>
<gene>
    <name evidence="6" type="ORF">UR67_C0001G0234</name>
</gene>
<dbReference type="AlphaFoldDB" id="A0A0G0E4Q5"/>
<evidence type="ECO:0000313" key="6">
    <source>
        <dbReference type="EMBL" id="KKP70325.1"/>
    </source>
</evidence>
<dbReference type="PATRIC" id="fig|1618350.3.peg.242"/>
<dbReference type="PANTHER" id="PTHR43491">
    <property type="entry name" value="UDP-N-ACETYL-D-MANNOSAMINE DEHYDROGENASE"/>
    <property type="match status" value="1"/>
</dbReference>
<dbReference type="InterPro" id="IPR017476">
    <property type="entry name" value="UDP-Glc/GDP-Man"/>
</dbReference>
<feature type="domain" description="UDP-glucose/GDP-mannose dehydrogenase C-terminal" evidence="5">
    <location>
        <begin position="320"/>
        <end position="412"/>
    </location>
</feature>
<evidence type="ECO:0000256" key="1">
    <source>
        <dbReference type="ARBA" id="ARBA00006601"/>
    </source>
</evidence>
<dbReference type="Pfam" id="PF03721">
    <property type="entry name" value="UDPG_MGDP_dh_N"/>
    <property type="match status" value="1"/>
</dbReference>
<evidence type="ECO:0000256" key="2">
    <source>
        <dbReference type="ARBA" id="ARBA00023002"/>
    </source>
</evidence>
<dbReference type="GO" id="GO:0016616">
    <property type="term" value="F:oxidoreductase activity, acting on the CH-OH group of donors, NAD or NADP as acceptor"/>
    <property type="evidence" value="ECO:0007669"/>
    <property type="project" value="InterPro"/>
</dbReference>
<comment type="similarity">
    <text evidence="1 4">Belongs to the UDP-glucose/GDP-mannose dehydrogenase family.</text>
</comment>
<dbReference type="Pfam" id="PF00984">
    <property type="entry name" value="UDPG_MGDP_dh"/>
    <property type="match status" value="1"/>
</dbReference>
<accession>A0A0G0E4Q5</accession>
<dbReference type="InterPro" id="IPR014027">
    <property type="entry name" value="UDP-Glc/GDP-Man_DH_C"/>
</dbReference>
<dbReference type="Gene3D" id="3.40.50.720">
    <property type="entry name" value="NAD(P)-binding Rossmann-like Domain"/>
    <property type="match status" value="2"/>
</dbReference>
<organism evidence="6 7">
    <name type="scientific">candidate division CPR3 bacterium GW2011_GWF2_35_18</name>
    <dbReference type="NCBI Taxonomy" id="1618350"/>
    <lineage>
        <taxon>Bacteria</taxon>
        <taxon>Bacteria division CPR3</taxon>
    </lineage>
</organism>
<protein>
    <submittedName>
        <fullName evidence="6">UDP-glucose dehydrogenase</fullName>
    </submittedName>
</protein>
<dbReference type="GO" id="GO:0016628">
    <property type="term" value="F:oxidoreductase activity, acting on the CH-CH group of donors, NAD or NADP as acceptor"/>
    <property type="evidence" value="ECO:0007669"/>
    <property type="project" value="InterPro"/>
</dbReference>
<dbReference type="InterPro" id="IPR014026">
    <property type="entry name" value="UDP-Glc/GDP-Man_DH_dimer"/>
</dbReference>
<dbReference type="InterPro" id="IPR001732">
    <property type="entry name" value="UDP-Glc/GDP-Man_DH_N"/>
</dbReference>
<evidence type="ECO:0000259" key="5">
    <source>
        <dbReference type="SMART" id="SM00984"/>
    </source>
</evidence>
<sequence length="427" mass="47741">MKKQKISVIGLGYVGLPLLCAIAKQKQYDAVGYNRSDDKIKKIVKKKCPIDDEVCAKDLYELDVLNVSSNPDIMKNSDIIIVCVPTPVYEDYTPNYEPIKNATAVAAKYLRKGDKIVIESTVNPGTCEEILIPIVKEVSGLVAGKDYTMAFCPERINPGDPKWNVYNITRNIGAIPTNKTKEVADFYRSILNGEIHEVSNIKVAEASKIIENSFRDVNIAFVNELAQSFDVLGIDLIETLKAASNKPFSFMVHFPSRGVGGHCIAVDPYYLIHRAEKSGFNHLFLKTAREVNNSMPKYLVSRLQEGLNEVKMPIKGTKIGLLGLSYKANVGDLRESPCLVIQKILKSYEADLLVFDPYIPQLSNVKSLDELLQKSTAIILGTMHDKFKGLEEKIFKHKNIKVIADGMNKLDKEKIITKRIIYKGIGR</sequence>
<dbReference type="SUPFAM" id="SSF52413">
    <property type="entry name" value="UDP-glucose/GDP-mannose dehydrogenase C-terminal domain"/>
    <property type="match status" value="1"/>
</dbReference>
<dbReference type="STRING" id="1618350.UR67_C0001G0234"/>
<dbReference type="GO" id="GO:0000271">
    <property type="term" value="P:polysaccharide biosynthetic process"/>
    <property type="evidence" value="ECO:0007669"/>
    <property type="project" value="InterPro"/>
</dbReference>
<keyword evidence="3" id="KW-0520">NAD</keyword>
<keyword evidence="2" id="KW-0560">Oxidoreductase</keyword>
<dbReference type="InterPro" id="IPR028359">
    <property type="entry name" value="UDP_ManNAc/GlcNAc_DH"/>
</dbReference>
<reference evidence="6 7" key="1">
    <citation type="journal article" date="2015" name="Nature">
        <title>rRNA introns, odd ribosomes, and small enigmatic genomes across a large radiation of phyla.</title>
        <authorList>
            <person name="Brown C.T."/>
            <person name="Hug L.A."/>
            <person name="Thomas B.C."/>
            <person name="Sharon I."/>
            <person name="Castelle C.J."/>
            <person name="Singh A."/>
            <person name="Wilkins M.J."/>
            <person name="Williams K.H."/>
            <person name="Banfield J.F."/>
        </authorList>
    </citation>
    <scope>NUCLEOTIDE SEQUENCE [LARGE SCALE GENOMIC DNA]</scope>
</reference>
<dbReference type="SUPFAM" id="SSF48179">
    <property type="entry name" value="6-phosphogluconate dehydrogenase C-terminal domain-like"/>
    <property type="match status" value="1"/>
</dbReference>
<dbReference type="Proteomes" id="UP000034581">
    <property type="component" value="Unassembled WGS sequence"/>
</dbReference>